<dbReference type="EMBL" id="OC921985">
    <property type="protein sequence ID" value="CAD7653839.1"/>
    <property type="molecule type" value="Genomic_DNA"/>
</dbReference>
<dbReference type="EMBL" id="CAJPVJ010007160">
    <property type="protein sequence ID" value="CAG2171026.1"/>
    <property type="molecule type" value="Genomic_DNA"/>
</dbReference>
<gene>
    <name evidence="2" type="ORF">ONB1V03_LOCUS10492</name>
</gene>
<dbReference type="PRINTS" id="PR00080">
    <property type="entry name" value="SDRFAMILY"/>
</dbReference>
<evidence type="ECO:0000313" key="2">
    <source>
        <dbReference type="EMBL" id="CAD7653839.1"/>
    </source>
</evidence>
<keyword evidence="1" id="KW-0560">Oxidoreductase</keyword>
<organism evidence="2">
    <name type="scientific">Oppiella nova</name>
    <dbReference type="NCBI Taxonomy" id="334625"/>
    <lineage>
        <taxon>Eukaryota</taxon>
        <taxon>Metazoa</taxon>
        <taxon>Ecdysozoa</taxon>
        <taxon>Arthropoda</taxon>
        <taxon>Chelicerata</taxon>
        <taxon>Arachnida</taxon>
        <taxon>Acari</taxon>
        <taxon>Acariformes</taxon>
        <taxon>Sarcoptiformes</taxon>
        <taxon>Oribatida</taxon>
        <taxon>Brachypylina</taxon>
        <taxon>Oppioidea</taxon>
        <taxon>Oppiidae</taxon>
        <taxon>Oppiella</taxon>
    </lineage>
</organism>
<dbReference type="PANTHER" id="PTHR43157:SF31">
    <property type="entry name" value="PHOSPHATIDYLINOSITOL-GLYCAN BIOSYNTHESIS CLASS F PROTEIN"/>
    <property type="match status" value="1"/>
</dbReference>
<dbReference type="Gene3D" id="3.40.50.720">
    <property type="entry name" value="NAD(P)-binding Rossmann-like Domain"/>
    <property type="match status" value="3"/>
</dbReference>
<name>A0A7R9M5I1_9ACAR</name>
<dbReference type="OrthoDB" id="6512167at2759"/>
<reference evidence="2" key="1">
    <citation type="submission" date="2020-11" db="EMBL/GenBank/DDBJ databases">
        <authorList>
            <person name="Tran Van P."/>
        </authorList>
    </citation>
    <scope>NUCLEOTIDE SEQUENCE</scope>
</reference>
<dbReference type="GO" id="GO:0016491">
    <property type="term" value="F:oxidoreductase activity"/>
    <property type="evidence" value="ECO:0007669"/>
    <property type="project" value="UniProtKB-KW"/>
</dbReference>
<dbReference type="AlphaFoldDB" id="A0A7R9M5I1"/>
<evidence type="ECO:0000256" key="1">
    <source>
        <dbReference type="ARBA" id="ARBA00023002"/>
    </source>
</evidence>
<dbReference type="CDD" id="cd05327">
    <property type="entry name" value="retinol-DH_like_SDR_c_like"/>
    <property type="match status" value="2"/>
</dbReference>
<evidence type="ECO:0000313" key="3">
    <source>
        <dbReference type="Proteomes" id="UP000728032"/>
    </source>
</evidence>
<dbReference type="Proteomes" id="UP000728032">
    <property type="component" value="Unassembled WGS sequence"/>
</dbReference>
<dbReference type="PRINTS" id="PR00081">
    <property type="entry name" value="GDHRDH"/>
</dbReference>
<dbReference type="SUPFAM" id="SSF51735">
    <property type="entry name" value="NAD(P)-binding Rossmann-fold domains"/>
    <property type="match status" value="2"/>
</dbReference>
<dbReference type="Pfam" id="PF00106">
    <property type="entry name" value="adh_short"/>
    <property type="match status" value="3"/>
</dbReference>
<protein>
    <submittedName>
        <fullName evidence="2">Uncharacterized protein</fullName>
    </submittedName>
</protein>
<accession>A0A7R9M5I1</accession>
<dbReference type="PANTHER" id="PTHR43157">
    <property type="entry name" value="PHOSPHATIDYLINOSITOL-GLYCAN BIOSYNTHESIS CLASS F PROTEIN-RELATED"/>
    <property type="match status" value="1"/>
</dbReference>
<dbReference type="InterPro" id="IPR002347">
    <property type="entry name" value="SDR_fam"/>
</dbReference>
<keyword evidence="3" id="KW-1185">Reference proteome</keyword>
<dbReference type="InterPro" id="IPR036291">
    <property type="entry name" value="NAD(P)-bd_dom_sf"/>
</dbReference>
<proteinExistence type="predicted"/>
<sequence>MVNLRFLGGYLKELTQNVFGLRSKCQSTRRLDGQVVVITGANTGIGKETALQLSLRGAKIIIGCRDVNKANGAVDEIRAKNPNANLNVLKLDLSSLASVREFAKNVSLNESNIDILINNAGVGMCPEWQTKFIGIDILINNAGVGMCPEWQTKEGYEMQFGTNHLGHFLLTLSLLPLLQKSPKARVITVSSNTHKLATINFENINLRNGVYNGLTAYTQSKLSNVLFTRELARRLGPNSTVTTYVLHPGTIKTEMSRNMESGKAVYDMFTTLFYLRPDMGCQTTLYCALEESLDNESGFFYNNCRRDELWDNGKDDKSAKLLWDLSCDLSTRQLDGQVVVITGANTGIGKETALQLSLRGAKIIIGCRDMSKANGAIDDIRAKNPKANIIAIKLDLSSLASVREFAKNVSQNESNIDILINNAGIGMCPEWQTKDGFEMQFGTNHLGHFLLTLSLLPLLQKSPKARVITVSSNTHKLAKIDFENINLRNGAYSTMKAYKQSKLSGVLFIRELAKRLGPSSTVTTYVLHPGTIKSDLSRNMESGKALYGLLTTLLYIKPDMGCQTTLYCALEESLDNESGFFYNNCLRDALWANGTDDKSAERLWNLSCDLVQLEDHLKLPSKVTNAWDNK</sequence>